<dbReference type="Pfam" id="PF00392">
    <property type="entry name" value="GntR"/>
    <property type="match status" value="1"/>
</dbReference>
<dbReference type="SUPFAM" id="SSF64288">
    <property type="entry name" value="Chorismate lyase-like"/>
    <property type="match status" value="1"/>
</dbReference>
<evidence type="ECO:0000313" key="5">
    <source>
        <dbReference type="EMBL" id="AKU79785.1"/>
    </source>
</evidence>
<dbReference type="Proteomes" id="UP000067243">
    <property type="component" value="Chromosome"/>
</dbReference>
<dbReference type="GO" id="GO:0003677">
    <property type="term" value="F:DNA binding"/>
    <property type="evidence" value="ECO:0007669"/>
    <property type="project" value="UniProtKB-KW"/>
</dbReference>
<evidence type="ECO:0000313" key="6">
    <source>
        <dbReference type="Proteomes" id="UP000067243"/>
    </source>
</evidence>
<sequence>MKKWQAIYEYLIGLIHNNIIKDGECLPSENNLKVKFKCSVQPIRKAYFKLKEDKLITSLQGKGYIPYKESTNVLLSFSELFPNAISKYKYLGKISLTKDLKIKTNFLYENFVHKIIVKRFIDNELFIYQISYISDYLLKTIIDIDLINKKGLMHFFNNCLKYKINYSVKQIITLKKEDIKDWNNNIFVNEDNLILDKGMLFTLTQDLVEYRESYYKFKNFKWSFIEYYK</sequence>
<name>A0A0K1P688_9MOLU</name>
<dbReference type="InterPro" id="IPR028978">
    <property type="entry name" value="Chorismate_lyase_/UTRA_dom_sf"/>
</dbReference>
<dbReference type="InterPro" id="IPR036390">
    <property type="entry name" value="WH_DNA-bd_sf"/>
</dbReference>
<gene>
    <name evidence="5" type="ORF">STURON_00539</name>
</gene>
<dbReference type="PATRIC" id="fig|216946.3.peg.541"/>
<dbReference type="SMART" id="SM00345">
    <property type="entry name" value="HTH_GNTR"/>
    <property type="match status" value="1"/>
</dbReference>
<dbReference type="STRING" id="216946.STURO_v1c05370"/>
<evidence type="ECO:0000256" key="1">
    <source>
        <dbReference type="ARBA" id="ARBA00023015"/>
    </source>
</evidence>
<dbReference type="RefSeq" id="WP_075048376.1">
    <property type="nucleotide sequence ID" value="NZ_CP012328.1"/>
</dbReference>
<dbReference type="InterPro" id="IPR000524">
    <property type="entry name" value="Tscrpt_reg_HTH_GntR"/>
</dbReference>
<organism evidence="5 6">
    <name type="scientific">Spiroplasma turonicum</name>
    <dbReference type="NCBI Taxonomy" id="216946"/>
    <lineage>
        <taxon>Bacteria</taxon>
        <taxon>Bacillati</taxon>
        <taxon>Mycoplasmatota</taxon>
        <taxon>Mollicutes</taxon>
        <taxon>Entomoplasmatales</taxon>
        <taxon>Spiroplasmataceae</taxon>
        <taxon>Spiroplasma</taxon>
    </lineage>
</organism>
<keyword evidence="1" id="KW-0805">Transcription regulation</keyword>
<dbReference type="SUPFAM" id="SSF46785">
    <property type="entry name" value="Winged helix' DNA-binding domain"/>
    <property type="match status" value="1"/>
</dbReference>
<keyword evidence="2" id="KW-0238">DNA-binding</keyword>
<feature type="domain" description="HTH gntR-type" evidence="4">
    <location>
        <begin position="1"/>
        <end position="69"/>
    </location>
</feature>
<dbReference type="GO" id="GO:0003700">
    <property type="term" value="F:DNA-binding transcription factor activity"/>
    <property type="evidence" value="ECO:0007669"/>
    <property type="project" value="InterPro"/>
</dbReference>
<evidence type="ECO:0000259" key="4">
    <source>
        <dbReference type="PROSITE" id="PS50949"/>
    </source>
</evidence>
<keyword evidence="6" id="KW-1185">Reference proteome</keyword>
<evidence type="ECO:0000256" key="2">
    <source>
        <dbReference type="ARBA" id="ARBA00023125"/>
    </source>
</evidence>
<dbReference type="PROSITE" id="PS50949">
    <property type="entry name" value="HTH_GNTR"/>
    <property type="match status" value="1"/>
</dbReference>
<dbReference type="Gene3D" id="1.10.10.10">
    <property type="entry name" value="Winged helix-like DNA-binding domain superfamily/Winged helix DNA-binding domain"/>
    <property type="match status" value="1"/>
</dbReference>
<dbReference type="EMBL" id="CP012328">
    <property type="protein sequence ID" value="AKU79785.1"/>
    <property type="molecule type" value="Genomic_DNA"/>
</dbReference>
<evidence type="ECO:0000256" key="3">
    <source>
        <dbReference type="ARBA" id="ARBA00023163"/>
    </source>
</evidence>
<reference evidence="5 6" key="1">
    <citation type="journal article" date="2015" name="Genome Announc.">
        <title>Complete Genome Sequence of Spiroplasma turonicum Strain Tab4cT, a Parasite of a Horse Fly, Haematopota sp. (Diptera: Tabanidae).</title>
        <authorList>
            <person name="Davis R.E."/>
            <person name="Shao J."/>
            <person name="Zhao Y."/>
            <person name="Gasparich G.E."/>
            <person name="Gaynor B.J."/>
            <person name="Donofrio N."/>
        </authorList>
    </citation>
    <scope>NUCLEOTIDE SEQUENCE [LARGE SCALE GENOMIC DNA]</scope>
    <source>
        <strain evidence="5 6">Tab4c</strain>
    </source>
</reference>
<keyword evidence="3" id="KW-0804">Transcription</keyword>
<dbReference type="OrthoDB" id="397811at2"/>
<dbReference type="InterPro" id="IPR036388">
    <property type="entry name" value="WH-like_DNA-bd_sf"/>
</dbReference>
<dbReference type="AlphaFoldDB" id="A0A0K1P688"/>
<proteinExistence type="predicted"/>
<accession>A0A0K1P688</accession>
<dbReference type="KEGG" id="stur:STURON_00539"/>
<protein>
    <submittedName>
        <fullName evidence="5">Putative sucrose repressor</fullName>
    </submittedName>
</protein>